<accession>A0A8J6K2T0</accession>
<dbReference type="InterPro" id="IPR036322">
    <property type="entry name" value="WD40_repeat_dom_sf"/>
</dbReference>
<dbReference type="SMART" id="SM00320">
    <property type="entry name" value="WD40"/>
    <property type="match status" value="2"/>
</dbReference>
<evidence type="ECO:0000256" key="3">
    <source>
        <dbReference type="PROSITE-ProRule" id="PRU00221"/>
    </source>
</evidence>
<dbReference type="InterPro" id="IPR015943">
    <property type="entry name" value="WD40/YVTN_repeat-like_dom_sf"/>
</dbReference>
<feature type="repeat" description="WD" evidence="3">
    <location>
        <begin position="96"/>
        <end position="131"/>
    </location>
</feature>
<dbReference type="AlphaFoldDB" id="A0A8J6K2T0"/>
<keyword evidence="1 3" id="KW-0853">WD repeat</keyword>
<evidence type="ECO:0000256" key="2">
    <source>
        <dbReference type="ARBA" id="ARBA00022737"/>
    </source>
</evidence>
<evidence type="ECO:0000313" key="5">
    <source>
        <dbReference type="EMBL" id="KAG9478833.1"/>
    </source>
</evidence>
<evidence type="ECO:0000256" key="1">
    <source>
        <dbReference type="ARBA" id="ARBA00022574"/>
    </source>
</evidence>
<dbReference type="PANTHER" id="PTHR22847">
    <property type="entry name" value="WD40 REPEAT PROTEIN"/>
    <property type="match status" value="1"/>
</dbReference>
<dbReference type="Proteomes" id="UP000770717">
    <property type="component" value="Unassembled WGS sequence"/>
</dbReference>
<comment type="caution">
    <text evidence="5">The sequence shown here is derived from an EMBL/GenBank/DDBJ whole genome shotgun (WGS) entry which is preliminary data.</text>
</comment>
<name>A0A8J6K2T0_ELECQ</name>
<dbReference type="OrthoDB" id="26681at2759"/>
<dbReference type="PROSITE" id="PS50082">
    <property type="entry name" value="WD_REPEATS_2"/>
    <property type="match status" value="2"/>
</dbReference>
<dbReference type="InterPro" id="IPR024977">
    <property type="entry name" value="Apc4-like_WD40_dom"/>
</dbReference>
<dbReference type="SUPFAM" id="SSF50978">
    <property type="entry name" value="WD40 repeat-like"/>
    <property type="match status" value="1"/>
</dbReference>
<keyword evidence="2" id="KW-0677">Repeat</keyword>
<dbReference type="PROSITE" id="PS50294">
    <property type="entry name" value="WD_REPEATS_REGION"/>
    <property type="match status" value="2"/>
</dbReference>
<evidence type="ECO:0000313" key="6">
    <source>
        <dbReference type="Proteomes" id="UP000770717"/>
    </source>
</evidence>
<feature type="repeat" description="WD" evidence="3">
    <location>
        <begin position="51"/>
        <end position="85"/>
    </location>
</feature>
<dbReference type="Pfam" id="PF12894">
    <property type="entry name" value="ANAPC4_WD40"/>
    <property type="match status" value="1"/>
</dbReference>
<dbReference type="EMBL" id="WNTK01000008">
    <property type="protein sequence ID" value="KAG9478833.1"/>
    <property type="molecule type" value="Genomic_DNA"/>
</dbReference>
<dbReference type="PANTHER" id="PTHR22847:SF637">
    <property type="entry name" value="WD REPEAT DOMAIN 5B"/>
    <property type="match status" value="1"/>
</dbReference>
<sequence>MCSSWDNNVYFYSIAFGRRQDTLMGHDDAVSKIHWCNSKLFTGSWDSTVKVNTISVSPDGSLLVSGTKEGVVSMWDVAESCVLHQLPCHNGAVHDIALSPDAVTCMWMNEPCNTIITGSADRQILLWRLQY</sequence>
<gene>
    <name evidence="5" type="ORF">GDO78_012474</name>
</gene>
<organism evidence="5 6">
    <name type="scientific">Eleutherodactylus coqui</name>
    <name type="common">Puerto Rican coqui</name>
    <dbReference type="NCBI Taxonomy" id="57060"/>
    <lineage>
        <taxon>Eukaryota</taxon>
        <taxon>Metazoa</taxon>
        <taxon>Chordata</taxon>
        <taxon>Craniata</taxon>
        <taxon>Vertebrata</taxon>
        <taxon>Euteleostomi</taxon>
        <taxon>Amphibia</taxon>
        <taxon>Batrachia</taxon>
        <taxon>Anura</taxon>
        <taxon>Neobatrachia</taxon>
        <taxon>Hyloidea</taxon>
        <taxon>Eleutherodactylidae</taxon>
        <taxon>Eleutherodactylinae</taxon>
        <taxon>Eleutherodactylus</taxon>
        <taxon>Eleutherodactylus</taxon>
    </lineage>
</organism>
<dbReference type="GO" id="GO:1990234">
    <property type="term" value="C:transferase complex"/>
    <property type="evidence" value="ECO:0007669"/>
    <property type="project" value="UniProtKB-ARBA"/>
</dbReference>
<keyword evidence="6" id="KW-1185">Reference proteome</keyword>
<protein>
    <recommendedName>
        <fullName evidence="4">Anaphase-promoting complex subunit 4-like WD40 domain-containing protein</fullName>
    </recommendedName>
</protein>
<dbReference type="Gene3D" id="2.130.10.10">
    <property type="entry name" value="YVTN repeat-like/Quinoprotein amine dehydrogenase"/>
    <property type="match status" value="2"/>
</dbReference>
<proteinExistence type="predicted"/>
<reference evidence="5" key="1">
    <citation type="thesis" date="2020" institute="ProQuest LLC" country="789 East Eisenhower Parkway, Ann Arbor, MI, USA">
        <title>Comparative Genomics and Chromosome Evolution.</title>
        <authorList>
            <person name="Mudd A.B."/>
        </authorList>
    </citation>
    <scope>NUCLEOTIDE SEQUENCE</scope>
    <source>
        <strain evidence="5">HN-11 Male</strain>
        <tissue evidence="5">Kidney and liver</tissue>
    </source>
</reference>
<feature type="domain" description="Anaphase-promoting complex subunit 4-like WD40" evidence="4">
    <location>
        <begin position="46"/>
        <end position="106"/>
    </location>
</feature>
<evidence type="ECO:0000259" key="4">
    <source>
        <dbReference type="Pfam" id="PF12894"/>
    </source>
</evidence>
<dbReference type="InterPro" id="IPR001680">
    <property type="entry name" value="WD40_rpt"/>
</dbReference>